<organism evidence="1">
    <name type="scientific">Lepeophtheirus salmonis</name>
    <name type="common">Salmon louse</name>
    <name type="synonym">Caligus salmonis</name>
    <dbReference type="NCBI Taxonomy" id="72036"/>
    <lineage>
        <taxon>Eukaryota</taxon>
        <taxon>Metazoa</taxon>
        <taxon>Ecdysozoa</taxon>
        <taxon>Arthropoda</taxon>
        <taxon>Crustacea</taxon>
        <taxon>Multicrustacea</taxon>
        <taxon>Hexanauplia</taxon>
        <taxon>Copepoda</taxon>
        <taxon>Siphonostomatoida</taxon>
        <taxon>Caligidae</taxon>
        <taxon>Lepeophtheirus</taxon>
    </lineage>
</organism>
<accession>A0A0K2TGK5</accession>
<name>A0A0K2TGK5_LEPSM</name>
<dbReference type="AlphaFoldDB" id="A0A0K2TGK5"/>
<protein>
    <submittedName>
        <fullName evidence="1">Uncharacterized protein</fullName>
    </submittedName>
</protein>
<proteinExistence type="predicted"/>
<reference evidence="1" key="1">
    <citation type="submission" date="2014-05" db="EMBL/GenBank/DDBJ databases">
        <authorList>
            <person name="Chronopoulou M."/>
        </authorList>
    </citation>
    <scope>NUCLEOTIDE SEQUENCE</scope>
    <source>
        <tissue evidence="1">Whole organism</tissue>
    </source>
</reference>
<evidence type="ECO:0000313" key="1">
    <source>
        <dbReference type="EMBL" id="CDW24616.1"/>
    </source>
</evidence>
<dbReference type="EMBL" id="HACA01007255">
    <property type="protein sequence ID" value="CDW24616.1"/>
    <property type="molecule type" value="Transcribed_RNA"/>
</dbReference>
<sequence>MFGFCFVLICSSYQYCPTKSFLARFNPDGAFLCRVVYKLIHISKNTHDMIQ</sequence>